<dbReference type="SUPFAM" id="SSF51905">
    <property type="entry name" value="FAD/NAD(P)-binding domain"/>
    <property type="match status" value="1"/>
</dbReference>
<sequence length="153" mass="16851">MNHEKGEIRWSFGVEPWGETVGNPSHLKESEQGKCLAIRFEDGGPLDGARLASPASGLGTTPAIVGAYALAGELASATGEFTAAFARYDRRMRPFITTCHTRARAGGNLYISRSKFWWQMQQIRLSNISLVRRRMARAAAEDKQQIANSIDLP</sequence>
<comment type="caution">
    <text evidence="1">The sequence shown here is derived from an EMBL/GenBank/DDBJ whole genome shotgun (WGS) entry which is preliminary data.</text>
</comment>
<dbReference type="AlphaFoldDB" id="A0A370IED8"/>
<dbReference type="InterPro" id="IPR036188">
    <property type="entry name" value="FAD/NAD-bd_sf"/>
</dbReference>
<proteinExistence type="predicted"/>
<keyword evidence="2" id="KW-1185">Reference proteome</keyword>
<dbReference type="Gene3D" id="3.50.50.60">
    <property type="entry name" value="FAD/NAD(P)-binding domain"/>
    <property type="match status" value="1"/>
</dbReference>
<evidence type="ECO:0000313" key="2">
    <source>
        <dbReference type="Proteomes" id="UP000254869"/>
    </source>
</evidence>
<evidence type="ECO:0008006" key="3">
    <source>
        <dbReference type="Google" id="ProtNLM"/>
    </source>
</evidence>
<gene>
    <name evidence="1" type="ORF">DFR76_10126</name>
</gene>
<name>A0A370IED8_9NOCA</name>
<reference evidence="1 2" key="1">
    <citation type="submission" date="2018-07" db="EMBL/GenBank/DDBJ databases">
        <title>Genomic Encyclopedia of Type Strains, Phase IV (KMG-IV): sequencing the most valuable type-strain genomes for metagenomic binning, comparative biology and taxonomic classification.</title>
        <authorList>
            <person name="Goeker M."/>
        </authorList>
    </citation>
    <scope>NUCLEOTIDE SEQUENCE [LARGE SCALE GENOMIC DNA]</scope>
    <source>
        <strain evidence="1 2">DSM 44290</strain>
    </source>
</reference>
<dbReference type="PANTHER" id="PTHR46865">
    <property type="entry name" value="OXIDOREDUCTASE-RELATED"/>
    <property type="match status" value="1"/>
</dbReference>
<dbReference type="STRING" id="1210086.GCA_001613105_04887"/>
<protein>
    <recommendedName>
        <fullName evidence="3">FAD binding domain-containing protein</fullName>
    </recommendedName>
</protein>
<dbReference type="InterPro" id="IPR051704">
    <property type="entry name" value="FAD_aromatic-hydroxylase"/>
</dbReference>
<dbReference type="EMBL" id="QQBC01000001">
    <property type="protein sequence ID" value="RDI68491.1"/>
    <property type="molecule type" value="Genomic_DNA"/>
</dbReference>
<evidence type="ECO:0000313" key="1">
    <source>
        <dbReference type="EMBL" id="RDI68491.1"/>
    </source>
</evidence>
<organism evidence="1 2">
    <name type="scientific">Nocardia pseudobrasiliensis</name>
    <dbReference type="NCBI Taxonomy" id="45979"/>
    <lineage>
        <taxon>Bacteria</taxon>
        <taxon>Bacillati</taxon>
        <taxon>Actinomycetota</taxon>
        <taxon>Actinomycetes</taxon>
        <taxon>Mycobacteriales</taxon>
        <taxon>Nocardiaceae</taxon>
        <taxon>Nocardia</taxon>
    </lineage>
</organism>
<accession>A0A370IED8</accession>
<dbReference type="Proteomes" id="UP000254869">
    <property type="component" value="Unassembled WGS sequence"/>
</dbReference>